<gene>
    <name evidence="4" type="ORF">ACFOOG_07810</name>
</gene>
<feature type="domain" description="FecR protein" evidence="3">
    <location>
        <begin position="64"/>
        <end position="168"/>
    </location>
</feature>
<evidence type="ECO:0000256" key="2">
    <source>
        <dbReference type="SAM" id="SignalP"/>
    </source>
</evidence>
<protein>
    <submittedName>
        <fullName evidence="4">FecR domain-containing protein</fullName>
    </submittedName>
</protein>
<proteinExistence type="predicted"/>
<dbReference type="InterPro" id="IPR006860">
    <property type="entry name" value="FecR"/>
</dbReference>
<reference evidence="5" key="1">
    <citation type="journal article" date="2019" name="Int. J. Syst. Evol. Microbiol.">
        <title>The Global Catalogue of Microorganisms (GCM) 10K type strain sequencing project: providing services to taxonomists for standard genome sequencing and annotation.</title>
        <authorList>
            <consortium name="The Broad Institute Genomics Platform"/>
            <consortium name="The Broad Institute Genome Sequencing Center for Infectious Disease"/>
            <person name="Wu L."/>
            <person name="Ma J."/>
        </authorList>
    </citation>
    <scope>NUCLEOTIDE SEQUENCE [LARGE SCALE GENOMIC DNA]</scope>
    <source>
        <strain evidence="5">IBRC 10765</strain>
    </source>
</reference>
<feature type="compositionally biased region" description="Gly residues" evidence="1">
    <location>
        <begin position="301"/>
        <end position="315"/>
    </location>
</feature>
<evidence type="ECO:0000313" key="4">
    <source>
        <dbReference type="EMBL" id="MFC3852734.1"/>
    </source>
</evidence>
<comment type="caution">
    <text evidence="4">The sequence shown here is derived from an EMBL/GenBank/DDBJ whole genome shotgun (WGS) entry which is preliminary data.</text>
</comment>
<dbReference type="Proteomes" id="UP001595617">
    <property type="component" value="Unassembled WGS sequence"/>
</dbReference>
<accession>A0ABV7ZW14</accession>
<feature type="compositionally biased region" description="Acidic residues" evidence="1">
    <location>
        <begin position="209"/>
        <end position="277"/>
    </location>
</feature>
<feature type="region of interest" description="Disordered" evidence="1">
    <location>
        <begin position="206"/>
        <end position="321"/>
    </location>
</feature>
<organism evidence="4 5">
    <name type="scientific">Saccharospirillum mangrovi</name>
    <dbReference type="NCBI Taxonomy" id="2161747"/>
    <lineage>
        <taxon>Bacteria</taxon>
        <taxon>Pseudomonadati</taxon>
        <taxon>Pseudomonadota</taxon>
        <taxon>Gammaproteobacteria</taxon>
        <taxon>Oceanospirillales</taxon>
        <taxon>Saccharospirillaceae</taxon>
        <taxon>Saccharospirillum</taxon>
    </lineage>
</organism>
<keyword evidence="2" id="KW-0732">Signal</keyword>
<dbReference type="InterPro" id="IPR011250">
    <property type="entry name" value="OMP/PagP_B-barrel"/>
</dbReference>
<dbReference type="EMBL" id="JBHRYR010000003">
    <property type="protein sequence ID" value="MFC3852734.1"/>
    <property type="molecule type" value="Genomic_DNA"/>
</dbReference>
<evidence type="ECO:0000256" key="1">
    <source>
        <dbReference type="SAM" id="MobiDB-lite"/>
    </source>
</evidence>
<evidence type="ECO:0000259" key="3">
    <source>
        <dbReference type="Pfam" id="PF04773"/>
    </source>
</evidence>
<feature type="chain" id="PRO_5045966506" evidence="2">
    <location>
        <begin position="26"/>
        <end position="489"/>
    </location>
</feature>
<keyword evidence="5" id="KW-1185">Reference proteome</keyword>
<dbReference type="PANTHER" id="PTHR38731">
    <property type="entry name" value="LIPL45-RELATED LIPOPROTEIN-RELATED"/>
    <property type="match status" value="1"/>
</dbReference>
<dbReference type="Gene3D" id="2.40.160.90">
    <property type="match status" value="1"/>
</dbReference>
<evidence type="ECO:0000313" key="5">
    <source>
        <dbReference type="Proteomes" id="UP001595617"/>
    </source>
</evidence>
<feature type="signal peptide" evidence="2">
    <location>
        <begin position="1"/>
        <end position="25"/>
    </location>
</feature>
<dbReference type="Pfam" id="PF04773">
    <property type="entry name" value="FecR"/>
    <property type="match status" value="1"/>
</dbReference>
<dbReference type="RefSeq" id="WP_380695225.1">
    <property type="nucleotide sequence ID" value="NZ_JBHRYR010000003.1"/>
</dbReference>
<name>A0ABV7ZW14_9GAMM</name>
<dbReference type="SUPFAM" id="SSF56925">
    <property type="entry name" value="OMPA-like"/>
    <property type="match status" value="1"/>
</dbReference>
<sequence length="489" mass="51352">MVTKFQKNSLACLIAATSLALTAHAQEKELAGTVLATRGDVNATDLVLLEERALARRSQVFNVDRVLTGAGAQTQLRMTDNALLSLTENSELVIAEYQFNPATGEGKVAMELISGGLRTITGLVSPASEGNEYELRTGAATIGIRGTTYEVRRVGGETFMAVWDGEIEIRVGSDTGPGFVLGGEQEFAYASVNEEGEVTFYATAPSVFADEEDDSEEETDESDEEESEEDESEEDSEEESSEEESDESDEGDSEDSDSEGSDGEGDGSEGSDAEGDGSEQGANDNSGDDGNDTGDNNSESGQGGTGQGGGQGGGQQNTPTTVTTAVGVDFSNTVNTPTRPVVVIPNPQLGLPTPPDVIAAKTGTVTYNNLLNFSIDQGFDYVMSLSFQVNFTEGTVNSGELILDSAGSDSYWRALFNGGIEGNIIQGGSLLNTQLEFNEAFHSNGSTEFDATGHITGTFHGNNAQQVRGGFSLTDSQETTVSGSYQVGQ</sequence>